<protein>
    <recommendedName>
        <fullName evidence="4">DUF4337 domain-containing protein</fullName>
    </recommendedName>
</protein>
<accession>A0A290X472</accession>
<dbReference type="Proteomes" id="UP000218437">
    <property type="component" value="Chromosome"/>
</dbReference>
<evidence type="ECO:0000256" key="1">
    <source>
        <dbReference type="SAM" id="Phobius"/>
    </source>
</evidence>
<proteinExistence type="predicted"/>
<evidence type="ECO:0008006" key="4">
    <source>
        <dbReference type="Google" id="ProtNLM"/>
    </source>
</evidence>
<dbReference type="KEGG" id="jsv:CNX70_18500"/>
<reference evidence="2 3" key="1">
    <citation type="submission" date="2017-09" db="EMBL/GenBank/DDBJ databases">
        <title>Complete genome sequence of Janthinobacterium svalbardensis PAMC 27463.</title>
        <authorList>
            <person name="Cho Y.-J."/>
            <person name="Cho A."/>
            <person name="Kim O.-S."/>
            <person name="Lee J.-I."/>
        </authorList>
    </citation>
    <scope>NUCLEOTIDE SEQUENCE [LARGE SCALE GENOMIC DNA]</scope>
    <source>
        <strain evidence="2 3">PAMC 27463</strain>
    </source>
</reference>
<sequence>MAEEIKAPWLNTMALATVILAVCATLSTFKGGGYSTQSVISQALASDQWSFYQAKSTKQHLYELQAEQLKLQAMALSKGNPASAAYAEKEAEYRAAIGRYASEKQGIQTHAHELEQQRDAAKQHGKPFGIAVIFLQVSILLNSIAGLMKARRIWWASIPVGIAGVACFADGFLMLV</sequence>
<evidence type="ECO:0000313" key="2">
    <source>
        <dbReference type="EMBL" id="ATD63920.1"/>
    </source>
</evidence>
<keyword evidence="3" id="KW-1185">Reference proteome</keyword>
<dbReference type="Pfam" id="PF14235">
    <property type="entry name" value="DUF4337"/>
    <property type="match status" value="1"/>
</dbReference>
<feature type="transmembrane region" description="Helical" evidence="1">
    <location>
        <begin position="128"/>
        <end position="147"/>
    </location>
</feature>
<organism evidence="2 3">
    <name type="scientific">Janthinobacterium svalbardensis</name>
    <dbReference type="NCBI Taxonomy" id="368607"/>
    <lineage>
        <taxon>Bacteria</taxon>
        <taxon>Pseudomonadati</taxon>
        <taxon>Pseudomonadota</taxon>
        <taxon>Betaproteobacteria</taxon>
        <taxon>Burkholderiales</taxon>
        <taxon>Oxalobacteraceae</taxon>
        <taxon>Janthinobacterium</taxon>
    </lineage>
</organism>
<dbReference type="EMBL" id="CP023422">
    <property type="protein sequence ID" value="ATD63920.1"/>
    <property type="molecule type" value="Genomic_DNA"/>
</dbReference>
<keyword evidence="1" id="KW-1133">Transmembrane helix</keyword>
<name>A0A290X472_9BURK</name>
<feature type="transmembrane region" description="Helical" evidence="1">
    <location>
        <begin position="153"/>
        <end position="175"/>
    </location>
</feature>
<keyword evidence="1" id="KW-0472">Membrane</keyword>
<dbReference type="AlphaFoldDB" id="A0A290X472"/>
<gene>
    <name evidence="2" type="ORF">CNX70_18500</name>
</gene>
<dbReference type="InterPro" id="IPR025570">
    <property type="entry name" value="DUF4337"/>
</dbReference>
<keyword evidence="1" id="KW-0812">Transmembrane</keyword>
<evidence type="ECO:0000313" key="3">
    <source>
        <dbReference type="Proteomes" id="UP000218437"/>
    </source>
</evidence>
<feature type="transmembrane region" description="Helical" evidence="1">
    <location>
        <begin position="12"/>
        <end position="29"/>
    </location>
</feature>